<dbReference type="PANTHER" id="PTHR45266">
    <property type="entry name" value="OXALOACETATE DECARBOXYLASE ALPHA CHAIN"/>
    <property type="match status" value="1"/>
</dbReference>
<keyword evidence="4" id="KW-1185">Reference proteome</keyword>
<comment type="caution">
    <text evidence="3">The sequence shown here is derived from an EMBL/GenBank/DDBJ whole genome shotgun (WGS) entry which is preliminary data.</text>
</comment>
<evidence type="ECO:0000256" key="1">
    <source>
        <dbReference type="ARBA" id="ARBA00023267"/>
    </source>
</evidence>
<dbReference type="RefSeq" id="WP_311350577.1">
    <property type="nucleotide sequence ID" value="NZ_JAVRHR010000002.1"/>
</dbReference>
<evidence type="ECO:0000259" key="2">
    <source>
        <dbReference type="PROSITE" id="PS50968"/>
    </source>
</evidence>
<dbReference type="InterPro" id="IPR001882">
    <property type="entry name" value="Biotin_BS"/>
</dbReference>
<dbReference type="PROSITE" id="PS00188">
    <property type="entry name" value="BIOTIN"/>
    <property type="match status" value="1"/>
</dbReference>
<feature type="domain" description="Lipoyl-binding" evidence="2">
    <location>
        <begin position="83"/>
        <end position="161"/>
    </location>
</feature>
<sequence>MGEPHKLKVNDQYEFELSDTDLTSLDIIQTGKRTFHFLKDNQSYHIELINGNLDGKYYQMKINNTDYDVTVETPLDALIDSMGFVLGNSALVSSIEAPMPGLILEVSVEEAQEVKEGDQLLILEAMKMENVITSPRDGIIKSITVKQGEAVEKKFTLITFE</sequence>
<reference evidence="3 4" key="1">
    <citation type="submission" date="2023-09" db="EMBL/GenBank/DDBJ databases">
        <authorList>
            <person name="Rey-Velasco X."/>
        </authorList>
    </citation>
    <scope>NUCLEOTIDE SEQUENCE [LARGE SCALE GENOMIC DNA]</scope>
    <source>
        <strain evidence="3 4">F388</strain>
    </source>
</reference>
<accession>A0ABU3AA08</accession>
<keyword evidence="1" id="KW-0092">Biotin</keyword>
<dbReference type="Pfam" id="PF00364">
    <property type="entry name" value="Biotin_lipoyl"/>
    <property type="match status" value="1"/>
</dbReference>
<dbReference type="InterPro" id="IPR000089">
    <property type="entry name" value="Biotin_lipoyl"/>
</dbReference>
<dbReference type="EMBL" id="JAVRHR010000002">
    <property type="protein sequence ID" value="MDT0607013.1"/>
    <property type="molecule type" value="Genomic_DNA"/>
</dbReference>
<organism evidence="3 4">
    <name type="scientific">Croceitalea rosinachiae</name>
    <dbReference type="NCBI Taxonomy" id="3075596"/>
    <lineage>
        <taxon>Bacteria</taxon>
        <taxon>Pseudomonadati</taxon>
        <taxon>Bacteroidota</taxon>
        <taxon>Flavobacteriia</taxon>
        <taxon>Flavobacteriales</taxon>
        <taxon>Flavobacteriaceae</taxon>
        <taxon>Croceitalea</taxon>
    </lineage>
</organism>
<dbReference type="CDD" id="cd06850">
    <property type="entry name" value="biotinyl_domain"/>
    <property type="match status" value="1"/>
</dbReference>
<dbReference type="InterPro" id="IPR011053">
    <property type="entry name" value="Single_hybrid_motif"/>
</dbReference>
<name>A0ABU3AA08_9FLAO</name>
<dbReference type="PROSITE" id="PS50968">
    <property type="entry name" value="BIOTINYL_LIPOYL"/>
    <property type="match status" value="1"/>
</dbReference>
<protein>
    <submittedName>
        <fullName evidence="3">Acetyl-CoA carboxylase biotin carboxyl carrier protein subunit</fullName>
    </submittedName>
</protein>
<proteinExistence type="predicted"/>
<evidence type="ECO:0000313" key="3">
    <source>
        <dbReference type="EMBL" id="MDT0607013.1"/>
    </source>
</evidence>
<dbReference type="InterPro" id="IPR050709">
    <property type="entry name" value="Biotin_Carboxyl_Carrier/Decarb"/>
</dbReference>
<evidence type="ECO:0000313" key="4">
    <source>
        <dbReference type="Proteomes" id="UP001255246"/>
    </source>
</evidence>
<dbReference type="SUPFAM" id="SSF51230">
    <property type="entry name" value="Single hybrid motif"/>
    <property type="match status" value="1"/>
</dbReference>
<dbReference type="Proteomes" id="UP001255246">
    <property type="component" value="Unassembled WGS sequence"/>
</dbReference>
<dbReference type="PANTHER" id="PTHR45266:SF3">
    <property type="entry name" value="OXALOACETATE DECARBOXYLASE ALPHA CHAIN"/>
    <property type="match status" value="1"/>
</dbReference>
<gene>
    <name evidence="3" type="ORF">RM706_08230</name>
</gene>
<dbReference type="Gene3D" id="2.40.50.100">
    <property type="match status" value="1"/>
</dbReference>